<geneLocation type="plasmid" evidence="3">
    <name>unnamed1</name>
</geneLocation>
<dbReference type="Proteomes" id="UP000324507">
    <property type="component" value="Plasmid unnamed1"/>
</dbReference>
<proteinExistence type="predicted"/>
<dbReference type="RefSeq" id="WP_139085430.1">
    <property type="nucleotide sequence ID" value="NZ_CALTWI010000058.1"/>
</dbReference>
<evidence type="ECO:0000256" key="1">
    <source>
        <dbReference type="SAM" id="MobiDB-lite"/>
    </source>
</evidence>
<evidence type="ECO:0000313" key="4">
    <source>
        <dbReference type="Proteomes" id="UP000272010"/>
    </source>
</evidence>
<dbReference type="Proteomes" id="UP000272010">
    <property type="component" value="Plasmid pYEE3"/>
</dbReference>
<dbReference type="AlphaFoldDB" id="A0A386UVH3"/>
<name>A0A386UVH3_9RHOB</name>
<reference evidence="2" key="1">
    <citation type="journal article" date="2018" name="Front. Microbiol.">
        <title>Genome Structure of the Opportunistic Pathogen Paracoccus yeei (Alphaproteobacteria) and Identification of Putative Virulence Factors.</title>
        <authorList>
            <person name="Lasek R."/>
            <person name="Szuplewska M."/>
            <person name="Mitura M."/>
            <person name="Decewicz P."/>
            <person name="Chmielowska C."/>
            <person name="Pawlot A."/>
            <person name="Sentkowska D."/>
            <person name="Czarnecki J."/>
            <person name="Bartosik D."/>
        </authorList>
    </citation>
    <scope>NUCLEOTIDE SEQUENCE</scope>
    <source>
        <strain evidence="2">CCUG 32053</strain>
        <plasmid evidence="2">pYEE3</plasmid>
    </source>
</reference>
<keyword evidence="2" id="KW-0614">Plasmid</keyword>
<geneLocation type="plasmid" evidence="2">
    <name>pYEE3</name>
</geneLocation>
<evidence type="ECO:0000313" key="3">
    <source>
        <dbReference type="EMBL" id="QEU06544.1"/>
    </source>
</evidence>
<feature type="region of interest" description="Disordered" evidence="1">
    <location>
        <begin position="1"/>
        <end position="35"/>
    </location>
</feature>
<gene>
    <name evidence="3" type="ORF">FOB51_00250</name>
    <name evidence="2" type="ORF">PY32053_04305</name>
</gene>
<organism evidence="2 4">
    <name type="scientific">Paracoccus yeei</name>
    <dbReference type="NCBI Taxonomy" id="147645"/>
    <lineage>
        <taxon>Bacteria</taxon>
        <taxon>Pseudomonadati</taxon>
        <taxon>Pseudomonadota</taxon>
        <taxon>Alphaproteobacteria</taxon>
        <taxon>Rhodobacterales</taxon>
        <taxon>Paracoccaceae</taxon>
        <taxon>Paracoccus</taxon>
    </lineage>
</organism>
<reference evidence="4" key="2">
    <citation type="submission" date="2018-07" db="EMBL/GenBank/DDBJ databases">
        <title>Genome Structure of the Opportunistic Pathogen Paracoccus yeei (Alphaproteobacteria) and Identification of Putative Virulence Factors.</title>
        <authorList>
            <person name="Lasek R."/>
            <person name="Szuplewska M."/>
            <person name="Mitura M."/>
            <person name="Decewicz P."/>
            <person name="Chmielowska C."/>
            <person name="Pawlot A."/>
            <person name="Sentkowska D."/>
            <person name="Czarnecki J."/>
            <person name="Bartosik D."/>
        </authorList>
    </citation>
    <scope>NUCLEOTIDE SEQUENCE [LARGE SCALE GENOMIC DNA]</scope>
    <source>
        <strain evidence="4">CCUG 32053</strain>
        <plasmid evidence="4">pyee3</plasmid>
    </source>
</reference>
<dbReference type="EMBL" id="CP044078">
    <property type="protein sequence ID" value="QEU06544.1"/>
    <property type="molecule type" value="Genomic_DNA"/>
</dbReference>
<dbReference type="EMBL" id="CP031081">
    <property type="protein sequence ID" value="AYF03832.1"/>
    <property type="molecule type" value="Genomic_DNA"/>
</dbReference>
<evidence type="ECO:0000313" key="5">
    <source>
        <dbReference type="Proteomes" id="UP000324507"/>
    </source>
</evidence>
<evidence type="ECO:0000313" key="2">
    <source>
        <dbReference type="EMBL" id="AYF03832.1"/>
    </source>
</evidence>
<sequence length="96" mass="10393">MDEDQNHSHEHHDHASHGHSAPAPSQPEPGKAIDPVCGMQVTIKPDARHRDYGGDTFYPALFAEPARRRAGGGLKPFLPASGHQLVADESYASRFG</sequence>
<reference evidence="3 5" key="3">
    <citation type="submission" date="2019-09" db="EMBL/GenBank/DDBJ databases">
        <title>FDA dAtabase for Regulatory Grade micrObial Sequences (FDA-ARGOS): Supporting development and validation of Infectious Disease Dx tests.</title>
        <authorList>
            <person name="Sciortino C."/>
            <person name="Tallon L."/>
            <person name="Sadzewicz L."/>
            <person name="Vavikolanu K."/>
            <person name="Mehta A."/>
            <person name="Aluvathingal J."/>
            <person name="Nadendla S."/>
            <person name="Nandy P."/>
            <person name="Geyer C."/>
            <person name="Yan Y."/>
            <person name="Sichtig H."/>
        </authorList>
    </citation>
    <scope>NUCLEOTIDE SEQUENCE [LARGE SCALE GENOMIC DNA]</scope>
    <source>
        <strain evidence="3 5">FDAARGOS_643</strain>
        <plasmid evidence="3 5">unnamed1</plasmid>
    </source>
</reference>
<protein>
    <submittedName>
        <fullName evidence="2">Uncharacterized protein</fullName>
    </submittedName>
</protein>
<geneLocation type="plasmid" evidence="4">
    <name>pyee3</name>
</geneLocation>
<feature type="compositionally biased region" description="Basic and acidic residues" evidence="1">
    <location>
        <begin position="1"/>
        <end position="16"/>
    </location>
</feature>
<accession>A0A386UVH3</accession>